<organism evidence="5">
    <name type="scientific">Volvox carteri f. nagariensis</name>
    <dbReference type="NCBI Taxonomy" id="3068"/>
    <lineage>
        <taxon>Eukaryota</taxon>
        <taxon>Viridiplantae</taxon>
        <taxon>Chlorophyta</taxon>
        <taxon>core chlorophytes</taxon>
        <taxon>Chlorophyceae</taxon>
        <taxon>CS clade</taxon>
        <taxon>Chlamydomonadales</taxon>
        <taxon>Volvocaceae</taxon>
        <taxon>Volvox</taxon>
    </lineage>
</organism>
<dbReference type="RefSeq" id="XP_002946867.1">
    <property type="nucleotide sequence ID" value="XM_002946821.1"/>
</dbReference>
<feature type="region of interest" description="Disordered" evidence="1">
    <location>
        <begin position="750"/>
        <end position="810"/>
    </location>
</feature>
<evidence type="ECO:0000313" key="4">
    <source>
        <dbReference type="EMBL" id="EFJ52093.1"/>
    </source>
</evidence>
<evidence type="ECO:0000313" key="5">
    <source>
        <dbReference type="Proteomes" id="UP000001058"/>
    </source>
</evidence>
<dbReference type="InterPro" id="IPR033468">
    <property type="entry name" value="Metaxin_GST"/>
</dbReference>
<dbReference type="InParanoid" id="D8TKN0"/>
<dbReference type="GeneID" id="9618230"/>
<feature type="region of interest" description="Disordered" evidence="1">
    <location>
        <begin position="596"/>
        <end position="621"/>
    </location>
</feature>
<keyword evidence="2" id="KW-0472">Membrane</keyword>
<dbReference type="InterPro" id="IPR050931">
    <property type="entry name" value="Mito_Protein_Transport_Metaxin"/>
</dbReference>
<feature type="compositionally biased region" description="Basic and acidic residues" evidence="1">
    <location>
        <begin position="794"/>
        <end position="809"/>
    </location>
</feature>
<feature type="transmembrane region" description="Helical" evidence="2">
    <location>
        <begin position="170"/>
        <end position="191"/>
    </location>
</feature>
<dbReference type="STRING" id="3068.D8TKN0"/>
<evidence type="ECO:0000259" key="3">
    <source>
        <dbReference type="Pfam" id="PF17171"/>
    </source>
</evidence>
<feature type="region of interest" description="Disordered" evidence="1">
    <location>
        <begin position="232"/>
        <end position="279"/>
    </location>
</feature>
<keyword evidence="2" id="KW-1133">Transmembrane helix</keyword>
<protein>
    <recommendedName>
        <fullName evidence="3">Metaxin glutathione S-transferase domain-containing protein</fullName>
    </recommendedName>
</protein>
<dbReference type="GO" id="GO:0006626">
    <property type="term" value="P:protein targeting to mitochondrion"/>
    <property type="evidence" value="ECO:0007669"/>
    <property type="project" value="TreeGrafter"/>
</dbReference>
<feature type="region of interest" description="Disordered" evidence="1">
    <location>
        <begin position="959"/>
        <end position="999"/>
    </location>
</feature>
<feature type="region of interest" description="Disordered" evidence="1">
    <location>
        <begin position="129"/>
        <end position="161"/>
    </location>
</feature>
<evidence type="ECO:0000256" key="1">
    <source>
        <dbReference type="SAM" id="MobiDB-lite"/>
    </source>
</evidence>
<dbReference type="GO" id="GO:0005741">
    <property type="term" value="C:mitochondrial outer membrane"/>
    <property type="evidence" value="ECO:0007669"/>
    <property type="project" value="TreeGrafter"/>
</dbReference>
<feature type="domain" description="Metaxin glutathione S-transferase" evidence="3">
    <location>
        <begin position="53"/>
        <end position="117"/>
    </location>
</feature>
<evidence type="ECO:0000256" key="2">
    <source>
        <dbReference type="SAM" id="Phobius"/>
    </source>
</evidence>
<dbReference type="AlphaFoldDB" id="D8TKN0"/>
<dbReference type="eggNOG" id="KOG3027">
    <property type="taxonomic scope" value="Eukaryota"/>
</dbReference>
<keyword evidence="2" id="KW-0812">Transmembrane</keyword>
<dbReference type="Proteomes" id="UP000001058">
    <property type="component" value="Unassembled WGS sequence"/>
</dbReference>
<dbReference type="EMBL" id="GL378325">
    <property type="protein sequence ID" value="EFJ52093.1"/>
    <property type="molecule type" value="Genomic_DNA"/>
</dbReference>
<dbReference type="PANTHER" id="PTHR12289:SF41">
    <property type="entry name" value="FAILED AXON CONNECTIONS-RELATED"/>
    <property type="match status" value="1"/>
</dbReference>
<feature type="compositionally biased region" description="Basic and acidic residues" evidence="1">
    <location>
        <begin position="761"/>
        <end position="787"/>
    </location>
</feature>
<dbReference type="KEGG" id="vcn:VOLCADRAFT_120339"/>
<accession>D8TKN0</accession>
<dbReference type="OrthoDB" id="552084at2759"/>
<feature type="compositionally biased region" description="Low complexity" evidence="1">
    <location>
        <begin position="602"/>
        <end position="619"/>
    </location>
</feature>
<keyword evidence="5" id="KW-1185">Reference proteome</keyword>
<reference evidence="4 5" key="1">
    <citation type="journal article" date="2010" name="Science">
        <title>Genomic analysis of organismal complexity in the multicellular green alga Volvox carteri.</title>
        <authorList>
            <person name="Prochnik S.E."/>
            <person name="Umen J."/>
            <person name="Nedelcu A.M."/>
            <person name="Hallmann A."/>
            <person name="Miller S.M."/>
            <person name="Nishii I."/>
            <person name="Ferris P."/>
            <person name="Kuo A."/>
            <person name="Mitros T."/>
            <person name="Fritz-Laylin L.K."/>
            <person name="Hellsten U."/>
            <person name="Chapman J."/>
            <person name="Simakov O."/>
            <person name="Rensing S.A."/>
            <person name="Terry A."/>
            <person name="Pangilinan J."/>
            <person name="Kapitonov V."/>
            <person name="Jurka J."/>
            <person name="Salamov A."/>
            <person name="Shapiro H."/>
            <person name="Schmutz J."/>
            <person name="Grimwood J."/>
            <person name="Lindquist E."/>
            <person name="Lucas S."/>
            <person name="Grigoriev I.V."/>
            <person name="Schmitt R."/>
            <person name="Kirk D."/>
            <person name="Rokhsar D.S."/>
        </authorList>
    </citation>
    <scope>NUCLEOTIDE SEQUENCE [LARGE SCALE GENOMIC DNA]</scope>
    <source>
        <strain evidence="5">f. Nagariensis / Eve</strain>
    </source>
</reference>
<sequence>MWCESRGFNIVKKAAYGTKLPFPLNQLVPWSKQREVRRRLAQTDMDQVYPRAMEVLDAVADHLRSTGAPFFFGSHPTSLDALLLGHLLFYRLSPASAPVLQDKVQSQRVLCEYVDRLMSLNFLTPATPRSAIESGTGGPSWSDAARGQKKTPAPTVEPSSAERQFRRHSYYWLLGAGTAIASYVLLSGRYIQFATVMEQGAVVGQGVGVAAKGKEDVAPAGPADVQTRQLPHQLQASLQGKHSRPPGEQPQYQPPSPRAAGLERTPEAGASGGTSAGRQGKAKAAAVAAAKGAASTGRAAKGAAGATVERAGAAAKAGSKAGGEAAVRMGAQGASGAAKMVEQGASGMAKMASQGVGRAAAVAREAPGVVVSATKGAASASRRAVGTAAYGARSAVQTGRGAASMGAWAAGAGADAVQRGAMRVAQGIQTLFHLWYFAVVQLPYRLAAGSLHMGWLAGNSAASAASRGAVWFLDSATWAGELAYRWLLDGIMRVNRGMDAAISATPPLVKGQLARAAVVAAPEGPELVDSLYNKSPAQVGGIFRGLTAAAAAVKQEPLVVGGEVKGAGGPGGHDLVEQVNAALHAAFDRPDVSLEMEKGEPQPEQQGQPQPGGAPSGAAKDGGAAALRSVDVLHDKLLDQARLLVWHFWMVGRLQLTAAAEVAAVTRGMWSWLLRCVAHLGAALGLLAAMAMAAAGGAVVAAGAWALASGVRQLRMAATLEVRARRMWSPLALRAIDMVSALAGPLLRTPPLPSPRGRALGGEEKVAEAEEQPGVRKDEEEKEKPAHPEAAAKAAEDTKPETGGKEGRAKGMVATAAAAAAPLFEAIRGGQAYARDSLAATRHFVQSLVPKDPEREEAEAARAVEAFAELSAVLRSSDRAFTTTWRLAQASMAALTDLAGNLITDVARRYHIPIPKFEWFKGKAAQLAQNRAIASFAKIAGTGPASVVAGMVGAPMPIAAGGKGYESGDDKNGRQQGEQAAGGGEGKATTGGREQEVGE</sequence>
<proteinExistence type="predicted"/>
<gene>
    <name evidence="4" type="ORF">VOLCADRAFT_120339</name>
</gene>
<dbReference type="Pfam" id="PF17171">
    <property type="entry name" value="GST_C_6"/>
    <property type="match status" value="1"/>
</dbReference>
<name>D8TKN0_VOLCA</name>
<dbReference type="PANTHER" id="PTHR12289">
    <property type="entry name" value="METAXIN RELATED"/>
    <property type="match status" value="1"/>
</dbReference>